<organism evidence="1 2">
    <name type="scientific">Oceanobacillus luteolus</name>
    <dbReference type="NCBI Taxonomy" id="1274358"/>
    <lineage>
        <taxon>Bacteria</taxon>
        <taxon>Bacillati</taxon>
        <taxon>Bacillota</taxon>
        <taxon>Bacilli</taxon>
        <taxon>Bacillales</taxon>
        <taxon>Bacillaceae</taxon>
        <taxon>Oceanobacillus</taxon>
    </lineage>
</organism>
<dbReference type="EMBL" id="JBHUDE010000114">
    <property type="protein sequence ID" value="MFD1608560.1"/>
    <property type="molecule type" value="Genomic_DNA"/>
</dbReference>
<keyword evidence="2" id="KW-1185">Reference proteome</keyword>
<gene>
    <name evidence="1" type="ORF">ACFSBH_13070</name>
</gene>
<name>A0ABW4HTB0_9BACI</name>
<evidence type="ECO:0000313" key="1">
    <source>
        <dbReference type="EMBL" id="MFD1608560.1"/>
    </source>
</evidence>
<dbReference type="Proteomes" id="UP001597221">
    <property type="component" value="Unassembled WGS sequence"/>
</dbReference>
<dbReference type="Pfam" id="PF26149">
    <property type="entry name" value="YuzK"/>
    <property type="match status" value="1"/>
</dbReference>
<dbReference type="RefSeq" id="WP_379597917.1">
    <property type="nucleotide sequence ID" value="NZ_JBHUDE010000114.1"/>
</dbReference>
<proteinExistence type="predicted"/>
<evidence type="ECO:0000313" key="2">
    <source>
        <dbReference type="Proteomes" id="UP001597221"/>
    </source>
</evidence>
<accession>A0ABW4HTB0</accession>
<protein>
    <submittedName>
        <fullName evidence="1">Uncharacterized protein</fullName>
    </submittedName>
</protein>
<reference evidence="2" key="1">
    <citation type="journal article" date="2019" name="Int. J. Syst. Evol. Microbiol.">
        <title>The Global Catalogue of Microorganisms (GCM) 10K type strain sequencing project: providing services to taxonomists for standard genome sequencing and annotation.</title>
        <authorList>
            <consortium name="The Broad Institute Genomics Platform"/>
            <consortium name="The Broad Institute Genome Sequencing Center for Infectious Disease"/>
            <person name="Wu L."/>
            <person name="Ma J."/>
        </authorList>
    </citation>
    <scope>NUCLEOTIDE SEQUENCE [LARGE SCALE GENOMIC DNA]</scope>
    <source>
        <strain evidence="2">CGMCC 1.12376</strain>
    </source>
</reference>
<sequence>MNYTEDMEKAMSKNHRMSIAEYESNLSKRMEVELKREKEYQESKQIIAEVDSQLHR</sequence>
<dbReference type="InterPro" id="IPR058676">
    <property type="entry name" value="YuzK"/>
</dbReference>
<comment type="caution">
    <text evidence="1">The sequence shown here is derived from an EMBL/GenBank/DDBJ whole genome shotgun (WGS) entry which is preliminary data.</text>
</comment>